<dbReference type="Proteomes" id="UP000009138">
    <property type="component" value="Unassembled WGS sequence"/>
</dbReference>
<evidence type="ECO:0000313" key="1">
    <source>
        <dbReference type="EMBL" id="EIE80164.1"/>
    </source>
</evidence>
<reference evidence="1 2" key="1">
    <citation type="journal article" date="2009" name="PLoS Genet.">
        <title>Genomic analysis of the basal lineage fungus Rhizopus oryzae reveals a whole-genome duplication.</title>
        <authorList>
            <person name="Ma L.-J."/>
            <person name="Ibrahim A.S."/>
            <person name="Skory C."/>
            <person name="Grabherr M.G."/>
            <person name="Burger G."/>
            <person name="Butler M."/>
            <person name="Elias M."/>
            <person name="Idnurm A."/>
            <person name="Lang B.F."/>
            <person name="Sone T."/>
            <person name="Abe A."/>
            <person name="Calvo S.E."/>
            <person name="Corrochano L.M."/>
            <person name="Engels R."/>
            <person name="Fu J."/>
            <person name="Hansberg W."/>
            <person name="Kim J.-M."/>
            <person name="Kodira C.D."/>
            <person name="Koehrsen M.J."/>
            <person name="Liu B."/>
            <person name="Miranda-Saavedra D."/>
            <person name="O'Leary S."/>
            <person name="Ortiz-Castellanos L."/>
            <person name="Poulter R."/>
            <person name="Rodriguez-Romero J."/>
            <person name="Ruiz-Herrera J."/>
            <person name="Shen Y.-Q."/>
            <person name="Zeng Q."/>
            <person name="Galagan J."/>
            <person name="Birren B.W."/>
            <person name="Cuomo C.A."/>
            <person name="Wickes B.L."/>
        </authorList>
    </citation>
    <scope>NUCLEOTIDE SEQUENCE [LARGE SCALE GENOMIC DNA]</scope>
    <source>
        <strain evidence="2">RA 99-880 / ATCC MYA-4621 / FGSC 9543 / NRRL 43880</strain>
    </source>
</reference>
<dbReference type="RefSeq" id="XP_067515560.1">
    <property type="nucleotide sequence ID" value="XM_067659459.1"/>
</dbReference>
<gene>
    <name evidence="1" type="ORF">RO3G_04869</name>
</gene>
<sequence>MPAMSICGFFDKSNRFRYIFSVNASAIAIVAAESRSVSDKFKLSKQPFLAIACFRFRI</sequence>
<evidence type="ECO:0000313" key="2">
    <source>
        <dbReference type="Proteomes" id="UP000009138"/>
    </source>
</evidence>
<keyword evidence="2" id="KW-1185">Reference proteome</keyword>
<protein>
    <submittedName>
        <fullName evidence="1">Uncharacterized protein</fullName>
    </submittedName>
</protein>
<proteinExistence type="predicted"/>
<organism evidence="1 2">
    <name type="scientific">Rhizopus delemar (strain RA 99-880 / ATCC MYA-4621 / FGSC 9543 / NRRL 43880)</name>
    <name type="common">Mucormycosis agent</name>
    <name type="synonym">Rhizopus arrhizus var. delemar</name>
    <dbReference type="NCBI Taxonomy" id="246409"/>
    <lineage>
        <taxon>Eukaryota</taxon>
        <taxon>Fungi</taxon>
        <taxon>Fungi incertae sedis</taxon>
        <taxon>Mucoromycota</taxon>
        <taxon>Mucoromycotina</taxon>
        <taxon>Mucoromycetes</taxon>
        <taxon>Mucorales</taxon>
        <taxon>Mucorineae</taxon>
        <taxon>Rhizopodaceae</taxon>
        <taxon>Rhizopus</taxon>
    </lineage>
</organism>
<dbReference type="VEuPathDB" id="FungiDB:RO3G_04869"/>
<dbReference type="GeneID" id="93611840"/>
<accession>I1BVD4</accession>
<dbReference type="EMBL" id="CH476734">
    <property type="protein sequence ID" value="EIE80164.1"/>
    <property type="molecule type" value="Genomic_DNA"/>
</dbReference>
<dbReference type="AlphaFoldDB" id="I1BVD4"/>
<dbReference type="InParanoid" id="I1BVD4"/>
<name>I1BVD4_RHIO9</name>